<proteinExistence type="predicted"/>
<dbReference type="AlphaFoldDB" id="A0A4U8UST2"/>
<feature type="region of interest" description="Disordered" evidence="1">
    <location>
        <begin position="36"/>
        <end position="80"/>
    </location>
</feature>
<protein>
    <submittedName>
        <fullName evidence="2">Uncharacterized protein</fullName>
    </submittedName>
</protein>
<feature type="compositionally biased region" description="Low complexity" evidence="1">
    <location>
        <begin position="61"/>
        <end position="71"/>
    </location>
</feature>
<reference evidence="2 3" key="1">
    <citation type="journal article" date="2015" name="Genome Biol.">
        <title>Comparative genomics of Steinernema reveals deeply conserved gene regulatory networks.</title>
        <authorList>
            <person name="Dillman A.R."/>
            <person name="Macchietto M."/>
            <person name="Porter C.F."/>
            <person name="Rogers A."/>
            <person name="Williams B."/>
            <person name="Antoshechkin I."/>
            <person name="Lee M.M."/>
            <person name="Goodwin Z."/>
            <person name="Lu X."/>
            <person name="Lewis E.E."/>
            <person name="Goodrich-Blair H."/>
            <person name="Stock S.P."/>
            <person name="Adams B.J."/>
            <person name="Sternberg P.W."/>
            <person name="Mortazavi A."/>
        </authorList>
    </citation>
    <scope>NUCLEOTIDE SEQUENCE [LARGE SCALE GENOMIC DNA]</scope>
    <source>
        <strain evidence="2 3">ALL</strain>
    </source>
</reference>
<evidence type="ECO:0000313" key="3">
    <source>
        <dbReference type="Proteomes" id="UP000298663"/>
    </source>
</evidence>
<accession>A0A4U8UST2</accession>
<evidence type="ECO:0000313" key="2">
    <source>
        <dbReference type="EMBL" id="TMS36342.1"/>
    </source>
</evidence>
<reference evidence="2 3" key="2">
    <citation type="journal article" date="2019" name="G3 (Bethesda)">
        <title>Hybrid Assembly of the Genome of the Entomopathogenic Nematode Steinernema carpocapsae Identifies the X-Chromosome.</title>
        <authorList>
            <person name="Serra L."/>
            <person name="Macchietto M."/>
            <person name="Macias-Munoz A."/>
            <person name="McGill C.J."/>
            <person name="Rodriguez I.M."/>
            <person name="Rodriguez B."/>
            <person name="Murad R."/>
            <person name="Mortazavi A."/>
        </authorList>
    </citation>
    <scope>NUCLEOTIDE SEQUENCE [LARGE SCALE GENOMIC DNA]</scope>
    <source>
        <strain evidence="2 3">ALL</strain>
    </source>
</reference>
<sequence length="80" mass="8563">MGKRRRFLLSAVSSPKTTSSRVISCTTRSGESLMNATRDRTTRTTAGGWGDRPRFGTLPESTASTSTATGSPNAIRLTKI</sequence>
<evidence type="ECO:0000256" key="1">
    <source>
        <dbReference type="SAM" id="MobiDB-lite"/>
    </source>
</evidence>
<organism evidence="2 3">
    <name type="scientific">Steinernema carpocapsae</name>
    <name type="common">Entomopathogenic nematode</name>
    <dbReference type="NCBI Taxonomy" id="34508"/>
    <lineage>
        <taxon>Eukaryota</taxon>
        <taxon>Metazoa</taxon>
        <taxon>Ecdysozoa</taxon>
        <taxon>Nematoda</taxon>
        <taxon>Chromadorea</taxon>
        <taxon>Rhabditida</taxon>
        <taxon>Tylenchina</taxon>
        <taxon>Panagrolaimomorpha</taxon>
        <taxon>Strongyloidoidea</taxon>
        <taxon>Steinernematidae</taxon>
        <taxon>Steinernema</taxon>
    </lineage>
</organism>
<dbReference type="Proteomes" id="UP000298663">
    <property type="component" value="Unassembled WGS sequence"/>
</dbReference>
<name>A0A4U8UST2_STECR</name>
<dbReference type="EMBL" id="AZBU02000001">
    <property type="protein sequence ID" value="TMS36342.1"/>
    <property type="molecule type" value="Genomic_DNA"/>
</dbReference>
<comment type="caution">
    <text evidence="2">The sequence shown here is derived from an EMBL/GenBank/DDBJ whole genome shotgun (WGS) entry which is preliminary data.</text>
</comment>
<gene>
    <name evidence="2" type="ORF">L596_003531</name>
</gene>
<keyword evidence="3" id="KW-1185">Reference proteome</keyword>